<dbReference type="Proteomes" id="UP000831113">
    <property type="component" value="Chromosome"/>
</dbReference>
<gene>
    <name evidence="3" type="ORF">MTX78_19165</name>
</gene>
<dbReference type="Gene3D" id="3.40.630.10">
    <property type="entry name" value="Zn peptidases"/>
    <property type="match status" value="1"/>
</dbReference>
<dbReference type="SUPFAM" id="SSF55031">
    <property type="entry name" value="Bacterial exopeptidase dimerisation domain"/>
    <property type="match status" value="1"/>
</dbReference>
<evidence type="ECO:0000313" key="4">
    <source>
        <dbReference type="Proteomes" id="UP000831113"/>
    </source>
</evidence>
<dbReference type="PIRSF" id="PIRSF005962">
    <property type="entry name" value="Pept_M20D_amidohydro"/>
    <property type="match status" value="1"/>
</dbReference>
<dbReference type="EMBL" id="CP094669">
    <property type="protein sequence ID" value="UOG74229.1"/>
    <property type="molecule type" value="Genomic_DNA"/>
</dbReference>
<protein>
    <submittedName>
        <fullName evidence="3">M20 family metallopeptidase</fullName>
    </submittedName>
</protein>
<dbReference type="CDD" id="cd03886">
    <property type="entry name" value="M20_Acy1"/>
    <property type="match status" value="1"/>
</dbReference>
<evidence type="ECO:0000313" key="3">
    <source>
        <dbReference type="EMBL" id="UOG74229.1"/>
    </source>
</evidence>
<keyword evidence="1" id="KW-0378">Hydrolase</keyword>
<name>A0ABY4CXJ2_9BACT</name>
<dbReference type="InterPro" id="IPR017439">
    <property type="entry name" value="Amidohydrolase"/>
</dbReference>
<dbReference type="NCBIfam" id="TIGR01891">
    <property type="entry name" value="amidohydrolases"/>
    <property type="match status" value="1"/>
</dbReference>
<dbReference type="Pfam" id="PF01546">
    <property type="entry name" value="Peptidase_M20"/>
    <property type="match status" value="1"/>
</dbReference>
<feature type="domain" description="Peptidase M20 dimerisation" evidence="2">
    <location>
        <begin position="194"/>
        <end position="284"/>
    </location>
</feature>
<sequence>MKHLLPRIKALATETAADTVALRQHLHANPELSFQEFNTMAFVTAELTKMGLTPHPIANTGVVALIEGRNPSTRTVALRADMDALPITEQNEVPYKSTNPGVMHACGHDVHTSSLLGTARILTQLRDEFEGTVKLMFQPGEELLPGGASLMIKEGVLENPKPASVLGQHVFPMLPAGQIGIRPGRYMASTDELYLTVRGKGGHGAMPEMNLDPVLVAAHIIVAAQQIVSRRASPKMPSVLSFGKVIANGATNVIPNEVYIEGTFRTLNEEWRNEAHGHLRRLCEGLADSMGATCELEIRRGYPYLENEPQLTARIRAAAEQYLGPENVIELDQWLAAEDFAYFSQAADACFYRLGTRATDGRFASSVHTPTFDIEPKALETGPGLMAWLTLQELACL</sequence>
<evidence type="ECO:0000256" key="1">
    <source>
        <dbReference type="ARBA" id="ARBA00022801"/>
    </source>
</evidence>
<dbReference type="InterPro" id="IPR002933">
    <property type="entry name" value="Peptidase_M20"/>
</dbReference>
<dbReference type="Gene3D" id="3.30.70.360">
    <property type="match status" value="1"/>
</dbReference>
<dbReference type="PANTHER" id="PTHR11014">
    <property type="entry name" value="PEPTIDASE M20 FAMILY MEMBER"/>
    <property type="match status" value="1"/>
</dbReference>
<evidence type="ECO:0000259" key="2">
    <source>
        <dbReference type="Pfam" id="PF07687"/>
    </source>
</evidence>
<proteinExistence type="predicted"/>
<dbReference type="InterPro" id="IPR036264">
    <property type="entry name" value="Bact_exopeptidase_dim_dom"/>
</dbReference>
<accession>A0ABY4CXJ2</accession>
<dbReference type="PANTHER" id="PTHR11014:SF63">
    <property type="entry name" value="METALLOPEPTIDASE, PUTATIVE (AFU_ORTHOLOGUE AFUA_6G09600)-RELATED"/>
    <property type="match status" value="1"/>
</dbReference>
<keyword evidence="4" id="KW-1185">Reference proteome</keyword>
<dbReference type="InterPro" id="IPR011650">
    <property type="entry name" value="Peptidase_M20_dimer"/>
</dbReference>
<organism evidence="3 4">
    <name type="scientific">Hymenobacter tibetensis</name>
    <dbReference type="NCBI Taxonomy" id="497967"/>
    <lineage>
        <taxon>Bacteria</taxon>
        <taxon>Pseudomonadati</taxon>
        <taxon>Bacteroidota</taxon>
        <taxon>Cytophagia</taxon>
        <taxon>Cytophagales</taxon>
        <taxon>Hymenobacteraceae</taxon>
        <taxon>Hymenobacter</taxon>
    </lineage>
</organism>
<dbReference type="Pfam" id="PF07687">
    <property type="entry name" value="M20_dimer"/>
    <property type="match status" value="1"/>
</dbReference>
<dbReference type="SUPFAM" id="SSF53187">
    <property type="entry name" value="Zn-dependent exopeptidases"/>
    <property type="match status" value="1"/>
</dbReference>
<dbReference type="RefSeq" id="WP_243797514.1">
    <property type="nucleotide sequence ID" value="NZ_CP094669.1"/>
</dbReference>
<reference evidence="3 4" key="1">
    <citation type="submission" date="2022-03" db="EMBL/GenBank/DDBJ databases">
        <title>Hymenobactersp. isolated from the air.</title>
        <authorList>
            <person name="Won M."/>
            <person name="Kwon S.-W."/>
        </authorList>
    </citation>
    <scope>NUCLEOTIDE SEQUENCE [LARGE SCALE GENOMIC DNA]</scope>
    <source>
        <strain evidence="3 4">KACC 21982</strain>
    </source>
</reference>